<comment type="caution">
    <text evidence="12">The sequence shown here is derived from an EMBL/GenBank/DDBJ whole genome shotgun (WGS) entry which is preliminary data.</text>
</comment>
<comment type="subcellular location">
    <subcellularLocation>
        <location evidence="2">Membrane</location>
    </subcellularLocation>
</comment>
<dbReference type="PROSITE" id="PS50885">
    <property type="entry name" value="HAMP"/>
    <property type="match status" value="1"/>
</dbReference>
<dbReference type="GO" id="GO:0005524">
    <property type="term" value="F:ATP binding"/>
    <property type="evidence" value="ECO:0007669"/>
    <property type="project" value="UniProtKB-KW"/>
</dbReference>
<feature type="transmembrane region" description="Helical" evidence="10">
    <location>
        <begin position="278"/>
        <end position="299"/>
    </location>
</feature>
<dbReference type="GO" id="GO:0004673">
    <property type="term" value="F:protein histidine kinase activity"/>
    <property type="evidence" value="ECO:0007669"/>
    <property type="project" value="UniProtKB-EC"/>
</dbReference>
<dbReference type="EC" id="2.7.13.3" evidence="3"/>
<dbReference type="Pfam" id="PF07568">
    <property type="entry name" value="HisKA_2"/>
    <property type="match status" value="1"/>
</dbReference>
<organism evidence="12 13">
    <name type="scientific">Cereibacter sphaeroides</name>
    <name type="common">Rhodobacter sphaeroides</name>
    <dbReference type="NCBI Taxonomy" id="1063"/>
    <lineage>
        <taxon>Bacteria</taxon>
        <taxon>Pseudomonadati</taxon>
        <taxon>Pseudomonadota</taxon>
        <taxon>Alphaproteobacteria</taxon>
        <taxon>Rhodobacterales</taxon>
        <taxon>Paracoccaceae</taxon>
        <taxon>Cereibacter</taxon>
    </lineage>
</organism>
<evidence type="ECO:0000256" key="10">
    <source>
        <dbReference type="SAM" id="Phobius"/>
    </source>
</evidence>
<evidence type="ECO:0000256" key="8">
    <source>
        <dbReference type="ARBA" id="ARBA00022840"/>
    </source>
</evidence>
<evidence type="ECO:0000256" key="7">
    <source>
        <dbReference type="ARBA" id="ARBA00022777"/>
    </source>
</evidence>
<dbReference type="GO" id="GO:0016020">
    <property type="term" value="C:membrane"/>
    <property type="evidence" value="ECO:0007669"/>
    <property type="project" value="UniProtKB-SubCell"/>
</dbReference>
<dbReference type="PANTHER" id="PTHR41523:SF8">
    <property type="entry name" value="ETHYLENE RESPONSE SENSOR PROTEIN"/>
    <property type="match status" value="1"/>
</dbReference>
<evidence type="ECO:0000256" key="9">
    <source>
        <dbReference type="SAM" id="Coils"/>
    </source>
</evidence>
<keyword evidence="8" id="KW-0067">ATP-binding</keyword>
<feature type="transmembrane region" description="Helical" evidence="10">
    <location>
        <begin position="12"/>
        <end position="30"/>
    </location>
</feature>
<evidence type="ECO:0000256" key="4">
    <source>
        <dbReference type="ARBA" id="ARBA00022553"/>
    </source>
</evidence>
<comment type="catalytic activity">
    <reaction evidence="1">
        <text>ATP + protein L-histidine = ADP + protein N-phospho-L-histidine.</text>
        <dbReference type="EC" id="2.7.13.3"/>
    </reaction>
</comment>
<dbReference type="InterPro" id="IPR011495">
    <property type="entry name" value="Sig_transdc_His_kin_sub2_dim/P"/>
</dbReference>
<proteinExistence type="predicted"/>
<evidence type="ECO:0000259" key="11">
    <source>
        <dbReference type="PROSITE" id="PS50885"/>
    </source>
</evidence>
<dbReference type="PANTHER" id="PTHR41523">
    <property type="entry name" value="TWO-COMPONENT SYSTEM SENSOR PROTEIN"/>
    <property type="match status" value="1"/>
</dbReference>
<evidence type="ECO:0000256" key="2">
    <source>
        <dbReference type="ARBA" id="ARBA00004370"/>
    </source>
</evidence>
<evidence type="ECO:0000313" key="12">
    <source>
        <dbReference type="EMBL" id="PZR00171.1"/>
    </source>
</evidence>
<evidence type="ECO:0000256" key="6">
    <source>
        <dbReference type="ARBA" id="ARBA00022741"/>
    </source>
</evidence>
<keyword evidence="10" id="KW-1133">Transmembrane helix</keyword>
<reference evidence="12 13" key="1">
    <citation type="submission" date="2017-08" db="EMBL/GenBank/DDBJ databases">
        <title>Infants hospitalized years apart are colonized by the same room-sourced microbial strains.</title>
        <authorList>
            <person name="Brooks B."/>
            <person name="Olm M.R."/>
            <person name="Firek B.A."/>
            <person name="Baker R."/>
            <person name="Thomas B.C."/>
            <person name="Morowitz M.J."/>
            <person name="Banfield J.F."/>
        </authorList>
    </citation>
    <scope>NUCLEOTIDE SEQUENCE [LARGE SCALE GENOMIC DNA]</scope>
    <source>
        <strain evidence="12">S2_003_000_R2_11</strain>
    </source>
</reference>
<keyword evidence="7 12" id="KW-0418">Kinase</keyword>
<keyword evidence="4" id="KW-0597">Phosphoprotein</keyword>
<name>A0A2W5UQV8_CERSP</name>
<dbReference type="AlphaFoldDB" id="A0A2W5UQV8"/>
<keyword evidence="10" id="KW-0812">Transmembrane</keyword>
<keyword evidence="10" id="KW-0472">Membrane</keyword>
<dbReference type="GO" id="GO:0007165">
    <property type="term" value="P:signal transduction"/>
    <property type="evidence" value="ECO:0007669"/>
    <property type="project" value="InterPro"/>
</dbReference>
<keyword evidence="6" id="KW-0547">Nucleotide-binding</keyword>
<dbReference type="Proteomes" id="UP000248975">
    <property type="component" value="Unassembled WGS sequence"/>
</dbReference>
<dbReference type="Gene3D" id="3.30.565.10">
    <property type="entry name" value="Histidine kinase-like ATPase, C-terminal domain"/>
    <property type="match status" value="1"/>
</dbReference>
<dbReference type="InterPro" id="IPR036890">
    <property type="entry name" value="HATPase_C_sf"/>
</dbReference>
<dbReference type="EMBL" id="QFQS01000001">
    <property type="protein sequence ID" value="PZR00171.1"/>
    <property type="molecule type" value="Genomic_DNA"/>
</dbReference>
<sequence>MSAGRLAERLGLRLGIVLALTLLPIGLMALSQSRELMSQVRIRTDAALMGETLRAAAPQLQMIQQAQGAVAVLSSSLSSFLPDAVSCSSAMRGVVGDGALYGAAVFVARDGKVNCVAPEGSGQLFSSLPLQQMEGDPQSFLSASEVDTAARFFASHPVMDSAGALSGFLSVSIPFEVFQQSNDRLEPKSDLGLVVFDATGNLLAANKPIETLRPLLPRDSTLQILAQGGNETFSAEAVSGERRTFAVVTLSDPRLFAIGSWPRGELGLTGLPKLPVTLFPILMASASLIVALIATEFLVTRHIRSLRHAITRFAGGDRNATPPDMLRAPREIRDVAEAFEQMARTIQRDEADLENTLRQKDALLREVHHRVKNNLQLIASIISMQMRETGSGEARQMMRAVQDRVLSLATVHKDLYQTSHLAEVKADELLPEIVNRVVNLAAEGDAAIIAETHFDDIALDAEQAVPVALLLAEAATQARNEAAGAGGLRKMDVSLRRDGDHALLVVEHAIESSALIAPGDAMRRGLGGQLIQAFTAQLGGTINFDEARGSHRLSVRFPLSDDPGAENLTS</sequence>
<dbReference type="CDD" id="cd06225">
    <property type="entry name" value="HAMP"/>
    <property type="match status" value="1"/>
</dbReference>
<gene>
    <name evidence="12" type="ORF">DI533_06105</name>
</gene>
<accession>A0A2W5UQV8</accession>
<dbReference type="Gene3D" id="1.10.287.130">
    <property type="match status" value="1"/>
</dbReference>
<feature type="domain" description="HAMP" evidence="11">
    <location>
        <begin position="297"/>
        <end position="351"/>
    </location>
</feature>
<feature type="coiled-coil region" evidence="9">
    <location>
        <begin position="336"/>
        <end position="366"/>
    </location>
</feature>
<keyword evidence="9" id="KW-0175">Coiled coil</keyword>
<evidence type="ECO:0000256" key="5">
    <source>
        <dbReference type="ARBA" id="ARBA00022679"/>
    </source>
</evidence>
<keyword evidence="5" id="KW-0808">Transferase</keyword>
<evidence type="ECO:0000313" key="13">
    <source>
        <dbReference type="Proteomes" id="UP000248975"/>
    </source>
</evidence>
<dbReference type="InterPro" id="IPR003660">
    <property type="entry name" value="HAMP_dom"/>
</dbReference>
<evidence type="ECO:0000256" key="1">
    <source>
        <dbReference type="ARBA" id="ARBA00000085"/>
    </source>
</evidence>
<protein>
    <recommendedName>
        <fullName evidence="3">histidine kinase</fullName>
        <ecNumber evidence="3">2.7.13.3</ecNumber>
    </recommendedName>
</protein>
<evidence type="ECO:0000256" key="3">
    <source>
        <dbReference type="ARBA" id="ARBA00012438"/>
    </source>
</evidence>
<dbReference type="Pfam" id="PF00672">
    <property type="entry name" value="HAMP"/>
    <property type="match status" value="1"/>
</dbReference>